<comment type="caution">
    <text evidence="2">The sequence shown here is derived from an EMBL/GenBank/DDBJ whole genome shotgun (WGS) entry which is preliminary data.</text>
</comment>
<keyword evidence="1" id="KW-0812">Transmembrane</keyword>
<evidence type="ECO:0000313" key="2">
    <source>
        <dbReference type="EMBL" id="MET4755723.1"/>
    </source>
</evidence>
<protein>
    <submittedName>
        <fullName evidence="2">Uncharacterized protein</fullName>
    </submittedName>
</protein>
<feature type="transmembrane region" description="Helical" evidence="1">
    <location>
        <begin position="30"/>
        <end position="51"/>
    </location>
</feature>
<organism evidence="2 3">
    <name type="scientific">Endozoicomonas lisbonensis</name>
    <dbReference type="NCBI Taxonomy" id="3120522"/>
    <lineage>
        <taxon>Bacteria</taxon>
        <taxon>Pseudomonadati</taxon>
        <taxon>Pseudomonadota</taxon>
        <taxon>Gammaproteobacteria</taxon>
        <taxon>Oceanospirillales</taxon>
        <taxon>Endozoicomonadaceae</taxon>
        <taxon>Endozoicomonas</taxon>
    </lineage>
</organism>
<accession>A0ABV2SD75</accession>
<feature type="transmembrane region" description="Helical" evidence="1">
    <location>
        <begin position="5"/>
        <end position="24"/>
    </location>
</feature>
<reference evidence="2 3" key="1">
    <citation type="submission" date="2024-06" db="EMBL/GenBank/DDBJ databases">
        <title>Genomic Encyclopedia of Type Strains, Phase V (KMG-V): Genome sequencing to study the core and pangenomes of soil and plant-associated prokaryotes.</title>
        <authorList>
            <person name="Whitman W."/>
        </authorList>
    </citation>
    <scope>NUCLEOTIDE SEQUENCE [LARGE SCALE GENOMIC DNA]</scope>
    <source>
        <strain evidence="2 3">NE40</strain>
    </source>
</reference>
<sequence>MRFAILVCLPVAIALAFIAVWHYYDNHLIWLWMSGLMLTIAMLGGLYWYVWRLSDQKEEARHRLG</sequence>
<keyword evidence="3" id="KW-1185">Reference proteome</keyword>
<keyword evidence="1" id="KW-1133">Transmembrane helix</keyword>
<name>A0ABV2SD75_9GAMM</name>
<dbReference type="EMBL" id="JBEWTB010000002">
    <property type="protein sequence ID" value="MET4755723.1"/>
    <property type="molecule type" value="Genomic_DNA"/>
</dbReference>
<proteinExistence type="predicted"/>
<dbReference type="Proteomes" id="UP001549366">
    <property type="component" value="Unassembled WGS sequence"/>
</dbReference>
<gene>
    <name evidence="2" type="ORF">V5J35_000915</name>
</gene>
<keyword evidence="1" id="KW-0472">Membrane</keyword>
<evidence type="ECO:0000313" key="3">
    <source>
        <dbReference type="Proteomes" id="UP001549366"/>
    </source>
</evidence>
<evidence type="ECO:0000256" key="1">
    <source>
        <dbReference type="SAM" id="Phobius"/>
    </source>
</evidence>